<comment type="caution">
    <text evidence="4">The sequence shown here is derived from an EMBL/GenBank/DDBJ whole genome shotgun (WGS) entry which is preliminary data.</text>
</comment>
<gene>
    <name evidence="4" type="ORF">DPM19_24905</name>
</gene>
<dbReference type="Proteomes" id="UP000251891">
    <property type="component" value="Unassembled WGS sequence"/>
</dbReference>
<dbReference type="PANTHER" id="PTHR33371:SF4">
    <property type="entry name" value="INTERMEMBRANE PHOSPHOLIPID TRANSPORT SYSTEM BINDING PROTEIN MLAD"/>
    <property type="match status" value="1"/>
</dbReference>
<organism evidence="4 5">
    <name type="scientific">Actinomadura craniellae</name>
    <dbReference type="NCBI Taxonomy" id="2231787"/>
    <lineage>
        <taxon>Bacteria</taxon>
        <taxon>Bacillati</taxon>
        <taxon>Actinomycetota</taxon>
        <taxon>Actinomycetes</taxon>
        <taxon>Streptosporangiales</taxon>
        <taxon>Thermomonosporaceae</taxon>
        <taxon>Actinomadura</taxon>
    </lineage>
</organism>
<dbReference type="InterPro" id="IPR003399">
    <property type="entry name" value="Mce/MlaD"/>
</dbReference>
<reference evidence="4 5" key="1">
    <citation type="submission" date="2018-06" db="EMBL/GenBank/DDBJ databases">
        <title>Actinomadura craniellae sp. nov. isolated from marine sponge Craniella sp.</title>
        <authorList>
            <person name="Li L."/>
            <person name="Xu Q.H."/>
            <person name="Lin H.W."/>
            <person name="Lu Y.H."/>
        </authorList>
    </citation>
    <scope>NUCLEOTIDE SEQUENCE [LARGE SCALE GENOMIC DNA]</scope>
    <source>
        <strain evidence="4 5">LHW63021</strain>
    </source>
</reference>
<feature type="signal peptide" evidence="1">
    <location>
        <begin position="1"/>
        <end position="21"/>
    </location>
</feature>
<dbReference type="InterPro" id="IPR052336">
    <property type="entry name" value="MlaD_Phospholipid_Transporter"/>
</dbReference>
<feature type="domain" description="Mammalian cell entry C-terminal" evidence="3">
    <location>
        <begin position="112"/>
        <end position="295"/>
    </location>
</feature>
<dbReference type="InterPro" id="IPR005693">
    <property type="entry name" value="Mce"/>
</dbReference>
<dbReference type="AlphaFoldDB" id="A0A365GZY6"/>
<feature type="chain" id="PRO_5016916948" evidence="1">
    <location>
        <begin position="22"/>
        <end position="347"/>
    </location>
</feature>
<dbReference type="NCBIfam" id="TIGR00996">
    <property type="entry name" value="Mtu_fam_mce"/>
    <property type="match status" value="1"/>
</dbReference>
<evidence type="ECO:0000259" key="3">
    <source>
        <dbReference type="Pfam" id="PF11887"/>
    </source>
</evidence>
<dbReference type="PANTHER" id="PTHR33371">
    <property type="entry name" value="INTERMEMBRANE PHOSPHOLIPID TRANSPORT SYSTEM BINDING PROTEIN MLAD-RELATED"/>
    <property type="match status" value="1"/>
</dbReference>
<dbReference type="GO" id="GO:0005576">
    <property type="term" value="C:extracellular region"/>
    <property type="evidence" value="ECO:0007669"/>
    <property type="project" value="TreeGrafter"/>
</dbReference>
<keyword evidence="5" id="KW-1185">Reference proteome</keyword>
<dbReference type="PROSITE" id="PS51257">
    <property type="entry name" value="PROKAR_LIPOPROTEIN"/>
    <property type="match status" value="1"/>
</dbReference>
<keyword evidence="1" id="KW-0732">Signal</keyword>
<dbReference type="OrthoDB" id="3511513at2"/>
<dbReference type="RefSeq" id="WP_111870448.1">
    <property type="nucleotide sequence ID" value="NZ_QLYX01000013.1"/>
</dbReference>
<evidence type="ECO:0000313" key="4">
    <source>
        <dbReference type="EMBL" id="RAY12392.1"/>
    </source>
</evidence>
<proteinExistence type="predicted"/>
<feature type="domain" description="Mce/MlaD" evidence="2">
    <location>
        <begin position="29"/>
        <end position="103"/>
    </location>
</feature>
<evidence type="ECO:0000256" key="1">
    <source>
        <dbReference type="SAM" id="SignalP"/>
    </source>
</evidence>
<evidence type="ECO:0000313" key="5">
    <source>
        <dbReference type="Proteomes" id="UP000251891"/>
    </source>
</evidence>
<evidence type="ECO:0000259" key="2">
    <source>
        <dbReference type="Pfam" id="PF02470"/>
    </source>
</evidence>
<dbReference type="EMBL" id="QLYX01000013">
    <property type="protein sequence ID" value="RAY12392.1"/>
    <property type="molecule type" value="Genomic_DNA"/>
</dbReference>
<sequence>MRRLTAAACALALTASSGGCAVVGAGDDSYRITVHFARTTSLYEQSRVRVMGADAGSITGIRHEGGRVRVDLAIDGSVPVHRDARAVIASADTLGERYVRLEPVWQPGQPKAPPGMVIPQERTELPVEIDDALAAFARLNRSIDTQRLGTAVGRGADSLQGHGGDINEALRGTASLTHNLAAHDRRLVSLAEGLRTLAADLNHRDRRLGELINSFSTTSRSLAEERARLSEFVAGLAAVIRKSDVLVTAYRETLPSTVSDLSNIVMTLKANAGSLNQAIAALGRFADVAVQAWDRKNHAATIRLVVHGTLRAWLQPLFTAMGWGTVPCLQGNPELATCADPPRRAPR</sequence>
<dbReference type="Pfam" id="PF11887">
    <property type="entry name" value="Mce4_CUP1"/>
    <property type="match status" value="1"/>
</dbReference>
<name>A0A365GZY6_9ACTN</name>
<dbReference type="InterPro" id="IPR024516">
    <property type="entry name" value="Mce_C"/>
</dbReference>
<protein>
    <submittedName>
        <fullName evidence="4">Uncharacterized protein</fullName>
    </submittedName>
</protein>
<accession>A0A365GZY6</accession>
<dbReference type="Pfam" id="PF02470">
    <property type="entry name" value="MlaD"/>
    <property type="match status" value="1"/>
</dbReference>